<feature type="transmembrane region" description="Helical" evidence="6">
    <location>
        <begin position="172"/>
        <end position="194"/>
    </location>
</feature>
<gene>
    <name evidence="9" type="ORF">DW222_07680</name>
    <name evidence="8" type="ORF">DWZ12_13710</name>
    <name evidence="7" type="ORF">DXB38_06555</name>
</gene>
<dbReference type="InterPro" id="IPR051679">
    <property type="entry name" value="DASS-Related_Transporters"/>
</dbReference>
<feature type="transmembrane region" description="Helical" evidence="6">
    <location>
        <begin position="107"/>
        <end position="126"/>
    </location>
</feature>
<evidence type="ECO:0000313" key="11">
    <source>
        <dbReference type="Proteomes" id="UP000283585"/>
    </source>
</evidence>
<feature type="transmembrane region" description="Helical" evidence="6">
    <location>
        <begin position="453"/>
        <end position="472"/>
    </location>
</feature>
<evidence type="ECO:0000313" key="12">
    <source>
        <dbReference type="Proteomes" id="UP000284024"/>
    </source>
</evidence>
<dbReference type="NCBIfam" id="NF008611">
    <property type="entry name" value="PRK11588.1"/>
    <property type="match status" value="1"/>
</dbReference>
<dbReference type="PANTHER" id="PTHR43652">
    <property type="entry name" value="BASIC AMINO ACID ANTIPORTER YFCC-RELATED"/>
    <property type="match status" value="1"/>
</dbReference>
<keyword evidence="4 6" id="KW-1133">Transmembrane helix</keyword>
<feature type="transmembrane region" description="Helical" evidence="6">
    <location>
        <begin position="283"/>
        <end position="303"/>
    </location>
</feature>
<organism evidence="7 10">
    <name type="scientific">Blautia obeum</name>
    <dbReference type="NCBI Taxonomy" id="40520"/>
    <lineage>
        <taxon>Bacteria</taxon>
        <taxon>Bacillati</taxon>
        <taxon>Bacillota</taxon>
        <taxon>Clostridia</taxon>
        <taxon>Lachnospirales</taxon>
        <taxon>Lachnospiraceae</taxon>
        <taxon>Blautia</taxon>
    </lineage>
</organism>
<proteinExistence type="predicted"/>
<feature type="transmembrane region" description="Helical" evidence="6">
    <location>
        <begin position="414"/>
        <end position="433"/>
    </location>
</feature>
<evidence type="ECO:0000256" key="6">
    <source>
        <dbReference type="SAM" id="Phobius"/>
    </source>
</evidence>
<keyword evidence="2" id="KW-1003">Cell membrane</keyword>
<dbReference type="Proteomes" id="UP000284024">
    <property type="component" value="Unassembled WGS sequence"/>
</dbReference>
<sequence length="506" mass="54217">MSKKKGDGLKSFNKGFQVPDTYIIIFFVVVIAAVMTFLVPKGYYETQDVTYMMNGVEKTRTVIKDGSFQYLRDDAGKVVTEGVALFSGDGGTGFFNYMYNGIVNSSAIEIIAFLMIVGGAFGIMIRTGAIEAGLIGLIRKAKGAEKLLIPVLFVLFSLGGAVFGMGEEALPFTMILCPLFVAVGYDTVIAVLVTYVATQIGFGSSWMNPFSVGIAQGIAGIDVFSGAGFRMVMWVVFTALGCGMTIFYAAKVKKNPRISVAYESDQYFRDQNEKTGIDEGHSFGIGHILVLLTLVATVIWVIWGVMTKGYYMPEIATQFFIMGIVSGVIGVIFKLNDMRMNDIASSFKDGAKDLIGAALVVAMAQGIMQVLGGSDPTTPTVINTIMYNIANALSGVSGAVAAVLMYLFQSVFNFFVVSGTGQAAITMPIMAPLSDLLGVTRQTSVVAFQLGDAFTNLIVPTSGCLIGSLAIAKIEWSNWIKFMWKFLGVLMIGAIITVLIAVGIGF</sequence>
<feature type="transmembrane region" description="Helical" evidence="6">
    <location>
        <begin position="385"/>
        <end position="407"/>
    </location>
</feature>
<evidence type="ECO:0000256" key="2">
    <source>
        <dbReference type="ARBA" id="ARBA00022475"/>
    </source>
</evidence>
<accession>A0A3E5EHG1</accession>
<evidence type="ECO:0000256" key="1">
    <source>
        <dbReference type="ARBA" id="ARBA00004651"/>
    </source>
</evidence>
<dbReference type="AlphaFoldDB" id="A0A3E5EHG1"/>
<keyword evidence="5 6" id="KW-0472">Membrane</keyword>
<evidence type="ECO:0000256" key="5">
    <source>
        <dbReference type="ARBA" id="ARBA00023136"/>
    </source>
</evidence>
<comment type="subcellular location">
    <subcellularLocation>
        <location evidence="1">Cell membrane</location>
        <topology evidence="1">Multi-pass membrane protein</topology>
    </subcellularLocation>
</comment>
<reference evidence="10 11" key="1">
    <citation type="submission" date="2018-08" db="EMBL/GenBank/DDBJ databases">
        <title>A genome reference for cultivated species of the human gut microbiota.</title>
        <authorList>
            <person name="Zou Y."/>
            <person name="Xue W."/>
            <person name="Luo G."/>
        </authorList>
    </citation>
    <scope>NUCLEOTIDE SEQUENCE [LARGE SCALE GENOMIC DNA]</scope>
    <source>
        <strain evidence="8 11">AF29-2BH</strain>
        <strain evidence="9 12">AM18-2AC</strain>
        <strain evidence="7 10">OM03-6</strain>
    </source>
</reference>
<name>A0A3E5EHG1_9FIRM</name>
<feature type="transmembrane region" description="Helical" evidence="6">
    <location>
        <begin position="231"/>
        <end position="250"/>
    </location>
</feature>
<dbReference type="PANTHER" id="PTHR43652:SF2">
    <property type="entry name" value="BASIC AMINO ACID ANTIPORTER YFCC-RELATED"/>
    <property type="match status" value="1"/>
</dbReference>
<dbReference type="EMBL" id="QRSS01000020">
    <property type="protein sequence ID" value="RGQ03070.1"/>
    <property type="molecule type" value="Genomic_DNA"/>
</dbReference>
<feature type="transmembrane region" description="Helical" evidence="6">
    <location>
        <begin position="315"/>
        <end position="333"/>
    </location>
</feature>
<dbReference type="EMBL" id="QSUZ01000006">
    <property type="protein sequence ID" value="RGN88163.1"/>
    <property type="molecule type" value="Genomic_DNA"/>
</dbReference>
<dbReference type="Pfam" id="PF03606">
    <property type="entry name" value="DcuC"/>
    <property type="match status" value="1"/>
</dbReference>
<dbReference type="Proteomes" id="UP000261105">
    <property type="component" value="Unassembled WGS sequence"/>
</dbReference>
<comment type="caution">
    <text evidence="7">The sequence shown here is derived from an EMBL/GenBank/DDBJ whole genome shotgun (WGS) entry which is preliminary data.</text>
</comment>
<dbReference type="InterPro" id="IPR018385">
    <property type="entry name" value="C4_dicarb_anaerob_car-like"/>
</dbReference>
<evidence type="ECO:0000313" key="9">
    <source>
        <dbReference type="EMBL" id="RHH19453.1"/>
    </source>
</evidence>
<feature type="transmembrane region" description="Helical" evidence="6">
    <location>
        <begin position="21"/>
        <end position="39"/>
    </location>
</feature>
<evidence type="ECO:0000313" key="7">
    <source>
        <dbReference type="EMBL" id="RGN88163.1"/>
    </source>
</evidence>
<dbReference type="EMBL" id="QRJH01000003">
    <property type="protein sequence ID" value="RHH19453.1"/>
    <property type="molecule type" value="Genomic_DNA"/>
</dbReference>
<evidence type="ECO:0000313" key="8">
    <source>
        <dbReference type="EMBL" id="RGQ03070.1"/>
    </source>
</evidence>
<dbReference type="Proteomes" id="UP000283585">
    <property type="component" value="Unassembled WGS sequence"/>
</dbReference>
<evidence type="ECO:0000313" key="10">
    <source>
        <dbReference type="Proteomes" id="UP000261105"/>
    </source>
</evidence>
<feature type="transmembrane region" description="Helical" evidence="6">
    <location>
        <begin position="147"/>
        <end position="166"/>
    </location>
</feature>
<dbReference type="RefSeq" id="WP_117592559.1">
    <property type="nucleotide sequence ID" value="NZ_JAQDGF010000007.1"/>
</dbReference>
<keyword evidence="3 6" id="KW-0812">Transmembrane</keyword>
<feature type="transmembrane region" description="Helical" evidence="6">
    <location>
        <begin position="484"/>
        <end position="504"/>
    </location>
</feature>
<protein>
    <submittedName>
        <fullName evidence="7">Putative basic amino acid antiporter YfcC</fullName>
    </submittedName>
</protein>
<feature type="transmembrane region" description="Helical" evidence="6">
    <location>
        <begin position="354"/>
        <end position="373"/>
    </location>
</feature>
<evidence type="ECO:0000256" key="4">
    <source>
        <dbReference type="ARBA" id="ARBA00022989"/>
    </source>
</evidence>
<dbReference type="GO" id="GO:0005886">
    <property type="term" value="C:plasma membrane"/>
    <property type="evidence" value="ECO:0007669"/>
    <property type="project" value="UniProtKB-SubCell"/>
</dbReference>
<evidence type="ECO:0000256" key="3">
    <source>
        <dbReference type="ARBA" id="ARBA00022692"/>
    </source>
</evidence>